<dbReference type="InterPro" id="IPR029044">
    <property type="entry name" value="Nucleotide-diphossugar_trans"/>
</dbReference>
<evidence type="ECO:0000313" key="3">
    <source>
        <dbReference type="EMBL" id="MFC6283186.1"/>
    </source>
</evidence>
<keyword evidence="1" id="KW-0472">Membrane</keyword>
<dbReference type="CDD" id="cd04179">
    <property type="entry name" value="DPM_DPG-synthase_like"/>
    <property type="match status" value="1"/>
</dbReference>
<dbReference type="InterPro" id="IPR001173">
    <property type="entry name" value="Glyco_trans_2-like"/>
</dbReference>
<dbReference type="RefSeq" id="WP_371436930.1">
    <property type="nucleotide sequence ID" value="NZ_JBHSRS010000082.1"/>
</dbReference>
<evidence type="ECO:0000259" key="2">
    <source>
        <dbReference type="Pfam" id="PF00535"/>
    </source>
</evidence>
<evidence type="ECO:0000313" key="4">
    <source>
        <dbReference type="Proteomes" id="UP001596270"/>
    </source>
</evidence>
<keyword evidence="1" id="KW-1133">Transmembrane helix</keyword>
<dbReference type="Gene3D" id="3.90.550.10">
    <property type="entry name" value="Spore Coat Polysaccharide Biosynthesis Protein SpsA, Chain A"/>
    <property type="match status" value="1"/>
</dbReference>
<dbReference type="Proteomes" id="UP001596270">
    <property type="component" value="Unassembled WGS sequence"/>
</dbReference>
<accession>A0ABW1TZU8</accession>
<organism evidence="3 4">
    <name type="scientific">Polaromonas aquatica</name>
    <dbReference type="NCBI Taxonomy" id="332657"/>
    <lineage>
        <taxon>Bacteria</taxon>
        <taxon>Pseudomonadati</taxon>
        <taxon>Pseudomonadota</taxon>
        <taxon>Betaproteobacteria</taxon>
        <taxon>Burkholderiales</taxon>
        <taxon>Comamonadaceae</taxon>
        <taxon>Polaromonas</taxon>
    </lineage>
</organism>
<reference evidence="4" key="1">
    <citation type="journal article" date="2019" name="Int. J. Syst. Evol. Microbiol.">
        <title>The Global Catalogue of Microorganisms (GCM) 10K type strain sequencing project: providing services to taxonomists for standard genome sequencing and annotation.</title>
        <authorList>
            <consortium name="The Broad Institute Genomics Platform"/>
            <consortium name="The Broad Institute Genome Sequencing Center for Infectious Disease"/>
            <person name="Wu L."/>
            <person name="Ma J."/>
        </authorList>
    </citation>
    <scope>NUCLEOTIDE SEQUENCE [LARGE SCALE GENOMIC DNA]</scope>
    <source>
        <strain evidence="4">CCUG 39402</strain>
    </source>
</reference>
<protein>
    <submittedName>
        <fullName evidence="3">Glycosyltransferase family 2 protein</fullName>
    </submittedName>
</protein>
<name>A0ABW1TZU8_9BURK</name>
<dbReference type="SUPFAM" id="SSF53448">
    <property type="entry name" value="Nucleotide-diphospho-sugar transferases"/>
    <property type="match status" value="1"/>
</dbReference>
<dbReference type="PANTHER" id="PTHR48090:SF7">
    <property type="entry name" value="RFBJ PROTEIN"/>
    <property type="match status" value="1"/>
</dbReference>
<proteinExistence type="predicted"/>
<dbReference type="PANTHER" id="PTHR48090">
    <property type="entry name" value="UNDECAPRENYL-PHOSPHATE 4-DEOXY-4-FORMAMIDO-L-ARABINOSE TRANSFERASE-RELATED"/>
    <property type="match status" value="1"/>
</dbReference>
<gene>
    <name evidence="3" type="ORF">ACFQND_18330</name>
</gene>
<dbReference type="EMBL" id="JBHSRS010000082">
    <property type="protein sequence ID" value="MFC6283186.1"/>
    <property type="molecule type" value="Genomic_DNA"/>
</dbReference>
<keyword evidence="1" id="KW-0812">Transmembrane</keyword>
<feature type="domain" description="Glycosyltransferase 2-like" evidence="2">
    <location>
        <begin position="32"/>
        <end position="190"/>
    </location>
</feature>
<dbReference type="Pfam" id="PF00535">
    <property type="entry name" value="Glycos_transf_2"/>
    <property type="match status" value="1"/>
</dbReference>
<keyword evidence="4" id="KW-1185">Reference proteome</keyword>
<comment type="caution">
    <text evidence="3">The sequence shown here is derived from an EMBL/GenBank/DDBJ whole genome shotgun (WGS) entry which is preliminary data.</text>
</comment>
<dbReference type="InterPro" id="IPR050256">
    <property type="entry name" value="Glycosyltransferase_2"/>
</dbReference>
<feature type="transmembrane region" description="Helical" evidence="1">
    <location>
        <begin position="233"/>
        <end position="255"/>
    </location>
</feature>
<evidence type="ECO:0000256" key="1">
    <source>
        <dbReference type="SAM" id="Phobius"/>
    </source>
</evidence>
<sequence>MGEKEFFLVKNQCEVVSTPHKKTKPISMKTLILIPAHNEEESLPALLEEVRKTGCDAVVINDASTDATERVAKAAGFPVLSLSVNLGIGGGIQTGFAYALRNDYNVVVQMDGDGQHDPGQLQTVLAPIVAGAADCVIGSRYLPEAPDTGYQTPFARRMGMYFSTGILYLATGLRINDTTSGYRALNRSAFSFFATEYPVDHPEAEALLMLHQAGFRVLERPVRMRCRVGGQSLFTFFKAMLYPLRVIVGFMGILYKKPRRNRS</sequence>